<evidence type="ECO:0000256" key="2">
    <source>
        <dbReference type="ARBA" id="ARBA00022980"/>
    </source>
</evidence>
<proteinExistence type="inferred from homology"/>
<dbReference type="NCBIfam" id="TIGR01066">
    <property type="entry name" value="rplM_bact"/>
    <property type="match status" value="1"/>
</dbReference>
<dbReference type="PANTHER" id="PTHR11545:SF2">
    <property type="entry name" value="LARGE RIBOSOMAL SUBUNIT PROTEIN UL13M"/>
    <property type="match status" value="1"/>
</dbReference>
<comment type="similarity">
    <text evidence="1 4">Belongs to the universal ribosomal protein uL13 family.</text>
</comment>
<dbReference type="Pfam" id="PF00572">
    <property type="entry name" value="Ribosomal_L13"/>
    <property type="match status" value="1"/>
</dbReference>
<comment type="subunit">
    <text evidence="4">Part of the 50S ribosomal subunit.</text>
</comment>
<protein>
    <recommendedName>
        <fullName evidence="4">Large ribosomal subunit protein uL13</fullName>
    </recommendedName>
</protein>
<keyword evidence="2 4" id="KW-0689">Ribosomal protein</keyword>
<gene>
    <name evidence="4 5" type="primary">rplM</name>
    <name evidence="5" type="ORF">NWE73_11790</name>
</gene>
<dbReference type="GO" id="GO:0005840">
    <property type="term" value="C:ribosome"/>
    <property type="evidence" value="ECO:0007669"/>
    <property type="project" value="UniProtKB-KW"/>
</dbReference>
<organism evidence="5 6">
    <name type="scientific">Bdellovibrio svalbardensis</name>
    <dbReference type="NCBI Taxonomy" id="2972972"/>
    <lineage>
        <taxon>Bacteria</taxon>
        <taxon>Pseudomonadati</taxon>
        <taxon>Bdellovibrionota</taxon>
        <taxon>Bdellovibrionia</taxon>
        <taxon>Bdellovibrionales</taxon>
        <taxon>Pseudobdellovibrionaceae</taxon>
        <taxon>Bdellovibrio</taxon>
    </lineage>
</organism>
<dbReference type="EMBL" id="JANRMI010000003">
    <property type="protein sequence ID" value="MDG0817052.1"/>
    <property type="molecule type" value="Genomic_DNA"/>
</dbReference>
<name>A0ABT6DKK8_9BACT</name>
<evidence type="ECO:0000313" key="6">
    <source>
        <dbReference type="Proteomes" id="UP001152321"/>
    </source>
</evidence>
<dbReference type="Proteomes" id="UP001152321">
    <property type="component" value="Unassembled WGS sequence"/>
</dbReference>
<dbReference type="PANTHER" id="PTHR11545">
    <property type="entry name" value="RIBOSOMAL PROTEIN L13"/>
    <property type="match status" value="1"/>
</dbReference>
<sequence>MKTFNAKAEEVERKWWIVDAADQKVGRVATHIATILRGKNKAIYTPNVDTGDFVIVINTDKMELSGTKWTDKKYFSHTRFFGSLKEMTAAQAKEKDSTFIIHEAVRGMLPTNKLSRHVIMKLKTYPGAEHPHAAQKPELFTLPTKK</sequence>
<dbReference type="Gene3D" id="3.90.1180.10">
    <property type="entry name" value="Ribosomal protein L13"/>
    <property type="match status" value="1"/>
</dbReference>
<comment type="function">
    <text evidence="4">This protein is one of the early assembly proteins of the 50S ribosomal subunit, although it is not seen to bind rRNA by itself. It is important during the early stages of 50S assembly.</text>
</comment>
<reference evidence="5" key="1">
    <citation type="submission" date="2022-08" db="EMBL/GenBank/DDBJ databases">
        <title>Novel Bdellovibrio Species Isolated from Svalbard: Designation Bdellovibrio svalbardensis.</title>
        <authorList>
            <person name="Mitchell R.J."/>
            <person name="Choi S.Y."/>
        </authorList>
    </citation>
    <scope>NUCLEOTIDE SEQUENCE</scope>
    <source>
        <strain evidence="5">PAP01</strain>
    </source>
</reference>
<dbReference type="RefSeq" id="WP_277578528.1">
    <property type="nucleotide sequence ID" value="NZ_JANRMI010000003.1"/>
</dbReference>
<dbReference type="InterPro" id="IPR005823">
    <property type="entry name" value="Ribosomal_uL13_bac-type"/>
</dbReference>
<dbReference type="InterPro" id="IPR005822">
    <property type="entry name" value="Ribosomal_uL13"/>
</dbReference>
<evidence type="ECO:0000256" key="1">
    <source>
        <dbReference type="ARBA" id="ARBA00006227"/>
    </source>
</evidence>
<keyword evidence="3 4" id="KW-0687">Ribonucleoprotein</keyword>
<dbReference type="CDD" id="cd00392">
    <property type="entry name" value="Ribosomal_L13"/>
    <property type="match status" value="1"/>
</dbReference>
<dbReference type="InterPro" id="IPR036899">
    <property type="entry name" value="Ribosomal_uL13_sf"/>
</dbReference>
<evidence type="ECO:0000313" key="5">
    <source>
        <dbReference type="EMBL" id="MDG0817052.1"/>
    </source>
</evidence>
<evidence type="ECO:0000256" key="4">
    <source>
        <dbReference type="HAMAP-Rule" id="MF_01366"/>
    </source>
</evidence>
<comment type="caution">
    <text evidence="5">The sequence shown here is derived from an EMBL/GenBank/DDBJ whole genome shotgun (WGS) entry which is preliminary data.</text>
</comment>
<dbReference type="PIRSF" id="PIRSF002181">
    <property type="entry name" value="Ribosomal_L13"/>
    <property type="match status" value="1"/>
</dbReference>
<dbReference type="SUPFAM" id="SSF52161">
    <property type="entry name" value="Ribosomal protein L13"/>
    <property type="match status" value="1"/>
</dbReference>
<evidence type="ECO:0000256" key="3">
    <source>
        <dbReference type="ARBA" id="ARBA00023274"/>
    </source>
</evidence>
<dbReference type="HAMAP" id="MF_01366">
    <property type="entry name" value="Ribosomal_uL13"/>
    <property type="match status" value="1"/>
</dbReference>
<keyword evidence="6" id="KW-1185">Reference proteome</keyword>
<accession>A0ABT6DKK8</accession>